<dbReference type="OrthoDB" id="681218at2759"/>
<dbReference type="Proteomes" id="UP000653305">
    <property type="component" value="Unassembled WGS sequence"/>
</dbReference>
<evidence type="ECO:0000313" key="3">
    <source>
        <dbReference type="Proteomes" id="UP000653305"/>
    </source>
</evidence>
<proteinExistence type="predicted"/>
<name>A0A830CUL8_9LAMI</name>
<reference evidence="2" key="1">
    <citation type="submission" date="2020-07" db="EMBL/GenBank/DDBJ databases">
        <title>Ethylene signaling mediates host invasion by parasitic plants.</title>
        <authorList>
            <person name="Yoshida S."/>
        </authorList>
    </citation>
    <scope>NUCLEOTIDE SEQUENCE</scope>
    <source>
        <strain evidence="2">Okayama</strain>
    </source>
</reference>
<feature type="compositionally biased region" description="Basic and acidic residues" evidence="1">
    <location>
        <begin position="1559"/>
        <end position="1620"/>
    </location>
</feature>
<dbReference type="InterPro" id="IPR050875">
    <property type="entry name" value="Troponin_I"/>
</dbReference>
<feature type="region of interest" description="Disordered" evidence="1">
    <location>
        <begin position="676"/>
        <end position="695"/>
    </location>
</feature>
<feature type="compositionally biased region" description="Basic and acidic residues" evidence="1">
    <location>
        <begin position="245"/>
        <end position="261"/>
    </location>
</feature>
<gene>
    <name evidence="2" type="ORF">PHJA_002133500</name>
</gene>
<protein>
    <recommendedName>
        <fullName evidence="4">Inner centromere protein ARK-binding domain-containing protein</fullName>
    </recommendedName>
</protein>
<feature type="compositionally biased region" description="Polar residues" evidence="1">
    <location>
        <begin position="633"/>
        <end position="648"/>
    </location>
</feature>
<feature type="region of interest" description="Disordered" evidence="1">
    <location>
        <begin position="764"/>
        <end position="847"/>
    </location>
</feature>
<dbReference type="PANTHER" id="PTHR13738">
    <property type="entry name" value="TROPONIN I"/>
    <property type="match status" value="1"/>
</dbReference>
<feature type="region of interest" description="Disordered" evidence="1">
    <location>
        <begin position="1350"/>
        <end position="1385"/>
    </location>
</feature>
<dbReference type="EMBL" id="BMAC01000595">
    <property type="protein sequence ID" value="GFP99894.1"/>
    <property type="molecule type" value="Genomic_DNA"/>
</dbReference>
<accession>A0A830CUL8</accession>
<feature type="region of interest" description="Disordered" evidence="1">
    <location>
        <begin position="936"/>
        <end position="969"/>
    </location>
</feature>
<feature type="region of interest" description="Disordered" evidence="1">
    <location>
        <begin position="238"/>
        <end position="267"/>
    </location>
</feature>
<feature type="region of interest" description="Disordered" evidence="1">
    <location>
        <begin position="1680"/>
        <end position="1731"/>
    </location>
</feature>
<evidence type="ECO:0008006" key="4">
    <source>
        <dbReference type="Google" id="ProtNLM"/>
    </source>
</evidence>
<keyword evidence="3" id="KW-1185">Reference proteome</keyword>
<dbReference type="PANTHER" id="PTHR13738:SF1">
    <property type="entry name" value="TROPONIN I"/>
    <property type="match status" value="1"/>
</dbReference>
<feature type="compositionally biased region" description="Polar residues" evidence="1">
    <location>
        <begin position="831"/>
        <end position="844"/>
    </location>
</feature>
<feature type="region of interest" description="Disordered" evidence="1">
    <location>
        <begin position="1398"/>
        <end position="1443"/>
    </location>
</feature>
<organism evidence="2 3">
    <name type="scientific">Phtheirospermum japonicum</name>
    <dbReference type="NCBI Taxonomy" id="374723"/>
    <lineage>
        <taxon>Eukaryota</taxon>
        <taxon>Viridiplantae</taxon>
        <taxon>Streptophyta</taxon>
        <taxon>Embryophyta</taxon>
        <taxon>Tracheophyta</taxon>
        <taxon>Spermatophyta</taxon>
        <taxon>Magnoliopsida</taxon>
        <taxon>eudicotyledons</taxon>
        <taxon>Gunneridae</taxon>
        <taxon>Pentapetalae</taxon>
        <taxon>asterids</taxon>
        <taxon>lamiids</taxon>
        <taxon>Lamiales</taxon>
        <taxon>Orobanchaceae</taxon>
        <taxon>Orobanchaceae incertae sedis</taxon>
        <taxon>Phtheirospermum</taxon>
    </lineage>
</organism>
<feature type="compositionally biased region" description="Basic and acidic residues" evidence="1">
    <location>
        <begin position="1641"/>
        <end position="1654"/>
    </location>
</feature>
<comment type="caution">
    <text evidence="2">The sequence shown here is derived from an EMBL/GenBank/DDBJ whole genome shotgun (WGS) entry which is preliminary data.</text>
</comment>
<feature type="region of interest" description="Disordered" evidence="1">
    <location>
        <begin position="1559"/>
        <end position="1655"/>
    </location>
</feature>
<sequence>MPAEMTTVEKLLVQIFERRNSIIEQVKQQKELYSQHLASKLLIDGITPPSWLWSPNTSSDSNELNKEELISKLLRPYPQPSACCSVAHYPVYDNLVVRGDNEEFSDGVFMENMDIIKGFNRQDHPTAAPLSSEDRAGCALDCVPEPDASVTSPEDQTDERILNIYNAPDPSLAGIQRSKSRQKALQLRNSATALAKSGVSLENVRDVSSSHIKFSLSATNQAGQDDELLKLAKPCVTGSQSCADWDDKADSRSKEKEKSADAGRITRSRSNIKAPDFVRGSLTLGCSSENCKENASSHISEVRRTQSMHISDSQQTDNYVNKWPKSAGPSTVHCQSCGDTKVNGADCLSNDRGTGIFAGRITGSNISSKCQSCGRDSSKSDISSEEYQRIDTVMMESRDDLPPDSFYGSPLNPSNVLNGGCDTRESISGDCQSHRARGSVPSCSSNQQNACVDEVSDPEIRSYSAKADNGILAPLSGKSAQEVNDSMEAHGFVKPSVGLFRRMTRSQSRSDFKELYEPVAYNENSSLKGTVSKSDFKQNSAANDEIQITSSGQFGPSCNEAHDMLDEHENASFLMANKLVLCDHVDRSGSNSSSDAKHRREMEFEVSPTASDSFVFVEPKQLDFNGFEECNLKPSTSNSGKQRLNNSPEKMRCSFPDPAVSLDKRIYVGVNQLSLGKQSSGTSEENPDNQAEESGPIIIGTMLNNSENKTEAGINCKISEVYCEADGILSKMVDVSDVQIHPMKLYMEDDGLEALLKRHVEEGDWSGEGKRKSRLVSNAPGSENLRASEDQSQLVSCTPGSENARVSKDKSQSVPCTPGSENARVSKDKNQSVPCTPGSENAYNSAKEPRAESCDTMIGNLGMLNQICGVLDKMKQFHAQQSQVSSCLEGGVCSQHRDSPLRDNVFVTYGTVYPDDECSSPRRRLRHASMESWPQLKRRKIEHQQIRSSTTSPSFRVRKPGSTQRGPASTYLKNMNAVDTFHVDEHIDIEIPPDISKLVEGIECSFSCPNGEVIVCTHSLVVFTNLASFVKLMQVEFCYKEKNEHKYSSPVINNEQLGTAFVSSLKKESTNSQGCFIEETSDTKSSNHFDASELGDGQHSQHLCDLEKDTDNLSSVNLILTNAMLEEMQSPKWESGLQAQHSVLSPRTEDLELIDVDQSMPVLEGFIVDAQEDNGELDFAADGIDFEKLKLSSNTIERASILAEICRSASLDKPSSHFSSAFEFQGNQSLYQSVPNGHLEHLDLASINSDVGEQLPSGRSSVDDCMESLERMPFSDGLSYSGARYSWNLRSLHASPVGKLWERLSSHTGSSEKRLSSNPELTCFPIEEDVSISEENKTVADNAGDFHEEVDSSLAKHSDKRQPLKDLSNLGLNSPMTVSAHKKTSTAGSVGFLRTKLSSAKTQDKLPSGQKNKYRNKSETSEEQTSSVGATDARENQTSLQGTNGIKKIKESINGSISKSLLSIKSGLKRQDQKLSLKARRNNIVSNVSSFIPLVQQKQAATVCAGKRDVKVKALGAAEAAKRLEEKKENERKMRKEALKLERAKLEEKNLRQLELEKKKKEEERKKKDADIVAKKRQREEDERKEKENKRMRLEARHRQREQEEKLRAGKAEKENRVSKDGPMNGKKGFPNESKNQQNREMVRGDDALKKADTKLNTTEVVRNYEECSTSGQSCEVEKAMHAVDTSPKNEDLIVRDSRGKSYEISPYQCSDDEEEEDELPTKKSIPSWAR</sequence>
<feature type="compositionally biased region" description="Polar residues" evidence="1">
    <location>
        <begin position="790"/>
        <end position="801"/>
    </location>
</feature>
<feature type="region of interest" description="Disordered" evidence="1">
    <location>
        <begin position="628"/>
        <end position="652"/>
    </location>
</feature>
<evidence type="ECO:0000256" key="1">
    <source>
        <dbReference type="SAM" id="MobiDB-lite"/>
    </source>
</evidence>
<feature type="compositionally biased region" description="Basic and acidic residues" evidence="1">
    <location>
        <begin position="1350"/>
        <end position="1364"/>
    </location>
</feature>
<feature type="compositionally biased region" description="Basic and acidic residues" evidence="1">
    <location>
        <begin position="1680"/>
        <end position="1702"/>
    </location>
</feature>
<evidence type="ECO:0000313" key="2">
    <source>
        <dbReference type="EMBL" id="GFP99894.1"/>
    </source>
</evidence>